<sequence>MSSLPFEYPWVSKLQSPIPDIIDRNGCLKDESTTKVQNYLSELASEKVSLEGAISQAKAIIDHLERAKTQLENAERVHTAFICASRRCPPEIISLIMIASMELSRDDPPHRTCAPMVFCSVSREWRYIAVSTPQLWTNIVLNVSPKNITGKEDLLEMWLKRSKGNLLDVYLTDSYSPRSHALLSTILKESTRWRTARLKLQTHALEQLCPGIELPNLRTLDIRSFYHGQSIYLTNCFAQAPLLSEITSTSGGPSFGWLNWDNITHWTFDRVTTSDVVGLLWHARQLIECRISSMENQTKDPHAAVSTYTAALPHTSLRLLDVTCPSSDELIAFCPHIELPSLASLRVSITRASTKLDKVGIPPSLETFLLQCSGTLESLELSKDLCAMDGLTVISDGVLVKCLKKMEKLRTLRLACRSLTRPSLNDKFVRALTTSSDSEDSKVPVVLPNLEELRLQGVLGFTTDALIAMVRSRGYPNSSSQSSSSPLGAGADGASQGGQVKVTRLKRLRVDIDTPFIGLKPKKYEELIPLREEGLNVVAMCRGNRLW</sequence>
<gene>
    <name evidence="1" type="ORF">BDN72DRAFT_840682</name>
</gene>
<dbReference type="Proteomes" id="UP000308600">
    <property type="component" value="Unassembled WGS sequence"/>
</dbReference>
<name>A0ACD3AUA3_9AGAR</name>
<proteinExistence type="predicted"/>
<evidence type="ECO:0000313" key="1">
    <source>
        <dbReference type="EMBL" id="TFK69313.1"/>
    </source>
</evidence>
<reference evidence="1 2" key="1">
    <citation type="journal article" date="2019" name="Nat. Ecol. Evol.">
        <title>Megaphylogeny resolves global patterns of mushroom evolution.</title>
        <authorList>
            <person name="Varga T."/>
            <person name="Krizsan K."/>
            <person name="Foldi C."/>
            <person name="Dima B."/>
            <person name="Sanchez-Garcia M."/>
            <person name="Sanchez-Ramirez S."/>
            <person name="Szollosi G.J."/>
            <person name="Szarkandi J.G."/>
            <person name="Papp V."/>
            <person name="Albert L."/>
            <person name="Andreopoulos W."/>
            <person name="Angelini C."/>
            <person name="Antonin V."/>
            <person name="Barry K.W."/>
            <person name="Bougher N.L."/>
            <person name="Buchanan P."/>
            <person name="Buyck B."/>
            <person name="Bense V."/>
            <person name="Catcheside P."/>
            <person name="Chovatia M."/>
            <person name="Cooper J."/>
            <person name="Damon W."/>
            <person name="Desjardin D."/>
            <person name="Finy P."/>
            <person name="Geml J."/>
            <person name="Haridas S."/>
            <person name="Hughes K."/>
            <person name="Justo A."/>
            <person name="Karasinski D."/>
            <person name="Kautmanova I."/>
            <person name="Kiss B."/>
            <person name="Kocsube S."/>
            <person name="Kotiranta H."/>
            <person name="LaButti K.M."/>
            <person name="Lechner B.E."/>
            <person name="Liimatainen K."/>
            <person name="Lipzen A."/>
            <person name="Lukacs Z."/>
            <person name="Mihaltcheva S."/>
            <person name="Morgado L.N."/>
            <person name="Niskanen T."/>
            <person name="Noordeloos M.E."/>
            <person name="Ohm R.A."/>
            <person name="Ortiz-Santana B."/>
            <person name="Ovrebo C."/>
            <person name="Racz N."/>
            <person name="Riley R."/>
            <person name="Savchenko A."/>
            <person name="Shiryaev A."/>
            <person name="Soop K."/>
            <person name="Spirin V."/>
            <person name="Szebenyi C."/>
            <person name="Tomsovsky M."/>
            <person name="Tulloss R.E."/>
            <person name="Uehling J."/>
            <person name="Grigoriev I.V."/>
            <person name="Vagvolgyi C."/>
            <person name="Papp T."/>
            <person name="Martin F.M."/>
            <person name="Miettinen O."/>
            <person name="Hibbett D.S."/>
            <person name="Nagy L.G."/>
        </authorList>
    </citation>
    <scope>NUCLEOTIDE SEQUENCE [LARGE SCALE GENOMIC DNA]</scope>
    <source>
        <strain evidence="1 2">NL-1719</strain>
    </source>
</reference>
<keyword evidence="2" id="KW-1185">Reference proteome</keyword>
<accession>A0ACD3AUA3</accession>
<dbReference type="EMBL" id="ML208333">
    <property type="protein sequence ID" value="TFK69313.1"/>
    <property type="molecule type" value="Genomic_DNA"/>
</dbReference>
<organism evidence="1 2">
    <name type="scientific">Pluteus cervinus</name>
    <dbReference type="NCBI Taxonomy" id="181527"/>
    <lineage>
        <taxon>Eukaryota</taxon>
        <taxon>Fungi</taxon>
        <taxon>Dikarya</taxon>
        <taxon>Basidiomycota</taxon>
        <taxon>Agaricomycotina</taxon>
        <taxon>Agaricomycetes</taxon>
        <taxon>Agaricomycetidae</taxon>
        <taxon>Agaricales</taxon>
        <taxon>Pluteineae</taxon>
        <taxon>Pluteaceae</taxon>
        <taxon>Pluteus</taxon>
    </lineage>
</organism>
<protein>
    <submittedName>
        <fullName evidence="1">Uncharacterized protein</fullName>
    </submittedName>
</protein>
<evidence type="ECO:0000313" key="2">
    <source>
        <dbReference type="Proteomes" id="UP000308600"/>
    </source>
</evidence>